<evidence type="ECO:0000256" key="1">
    <source>
        <dbReference type="SAM" id="MobiDB-lite"/>
    </source>
</evidence>
<feature type="chain" id="PRO_5041223384" description="Chitin synthase export chaperone" evidence="3">
    <location>
        <begin position="21"/>
        <end position="215"/>
    </location>
</feature>
<evidence type="ECO:0000313" key="4">
    <source>
        <dbReference type="EMBL" id="BEI91415.1"/>
    </source>
</evidence>
<keyword evidence="3" id="KW-0732">Signal</keyword>
<feature type="transmembrane region" description="Helical" evidence="2">
    <location>
        <begin position="44"/>
        <end position="64"/>
    </location>
</feature>
<sequence length="215" mass="22398">MTLTSTAVLAAAFLAHQASAQQYCRDRFGNIVRCRSGLSMGARIAIGVCVGVGIFIIFMAMGMMRRRKLQNQWNQYRPPPPVGMTGDPSMPQYANNPPPPTYAADGGFRSDNVDGPAPPPAVYQPSSAGQYGMGPTNTGGANSSYYGADTNTNPHNYEYEQQARMDAEKDQVPGYSVDGGYASPSGPPPAAGGYASPDGPPPGAISASTGPASGR</sequence>
<keyword evidence="2" id="KW-0472">Membrane</keyword>
<evidence type="ECO:0000313" key="5">
    <source>
        <dbReference type="Proteomes" id="UP001233271"/>
    </source>
</evidence>
<evidence type="ECO:0008006" key="6">
    <source>
        <dbReference type="Google" id="ProtNLM"/>
    </source>
</evidence>
<reference evidence="4" key="1">
    <citation type="journal article" date="2023" name="BMC Genomics">
        <title>Chromosome-level genome assemblies of Cutaneotrichosporon spp. (Trichosporonales, Basidiomycota) reveal imbalanced evolution between nucleotide sequences and chromosome synteny.</title>
        <authorList>
            <person name="Kobayashi Y."/>
            <person name="Kayamori A."/>
            <person name="Aoki K."/>
            <person name="Shiwa Y."/>
            <person name="Matsutani M."/>
            <person name="Fujita N."/>
            <person name="Sugita T."/>
            <person name="Iwasaki W."/>
            <person name="Tanaka N."/>
            <person name="Takashima M."/>
        </authorList>
    </citation>
    <scope>NUCLEOTIDE SEQUENCE</scope>
    <source>
        <strain evidence="4">HIS019</strain>
    </source>
</reference>
<name>A0AA48L3S3_9TREE</name>
<feature type="compositionally biased region" description="Basic and acidic residues" evidence="1">
    <location>
        <begin position="157"/>
        <end position="171"/>
    </location>
</feature>
<gene>
    <name evidence="4" type="ORF">CcaverHIS019_0402350</name>
</gene>
<dbReference type="RefSeq" id="XP_060456680.1">
    <property type="nucleotide sequence ID" value="XM_060600048.1"/>
</dbReference>
<organism evidence="4 5">
    <name type="scientific">Cutaneotrichosporon cavernicola</name>
    <dbReference type="NCBI Taxonomy" id="279322"/>
    <lineage>
        <taxon>Eukaryota</taxon>
        <taxon>Fungi</taxon>
        <taxon>Dikarya</taxon>
        <taxon>Basidiomycota</taxon>
        <taxon>Agaricomycotina</taxon>
        <taxon>Tremellomycetes</taxon>
        <taxon>Trichosporonales</taxon>
        <taxon>Trichosporonaceae</taxon>
        <taxon>Cutaneotrichosporon</taxon>
    </lineage>
</organism>
<keyword evidence="2" id="KW-1133">Transmembrane helix</keyword>
<evidence type="ECO:0000256" key="2">
    <source>
        <dbReference type="SAM" id="Phobius"/>
    </source>
</evidence>
<dbReference type="GeneID" id="85495285"/>
<evidence type="ECO:0000256" key="3">
    <source>
        <dbReference type="SAM" id="SignalP"/>
    </source>
</evidence>
<feature type="signal peptide" evidence="3">
    <location>
        <begin position="1"/>
        <end position="20"/>
    </location>
</feature>
<keyword evidence="5" id="KW-1185">Reference proteome</keyword>
<dbReference type="Proteomes" id="UP001233271">
    <property type="component" value="Chromosome 4"/>
</dbReference>
<accession>A0AA48L3S3</accession>
<feature type="compositionally biased region" description="Polar residues" evidence="1">
    <location>
        <begin position="124"/>
        <end position="155"/>
    </location>
</feature>
<keyword evidence="2" id="KW-0812">Transmembrane</keyword>
<proteinExistence type="predicted"/>
<dbReference type="AlphaFoldDB" id="A0AA48L3S3"/>
<protein>
    <recommendedName>
        <fullName evidence="6">Chitin synthase export chaperone</fullName>
    </recommendedName>
</protein>
<feature type="region of interest" description="Disordered" evidence="1">
    <location>
        <begin position="77"/>
        <end position="215"/>
    </location>
</feature>
<dbReference type="KEGG" id="ccac:CcaHIS019_0402350"/>
<feature type="compositionally biased region" description="Polar residues" evidence="1">
    <location>
        <begin position="206"/>
        <end position="215"/>
    </location>
</feature>
<dbReference type="EMBL" id="AP028215">
    <property type="protein sequence ID" value="BEI91415.1"/>
    <property type="molecule type" value="Genomic_DNA"/>
</dbReference>